<evidence type="ECO:0000256" key="5">
    <source>
        <dbReference type="SAM" id="MobiDB-lite"/>
    </source>
</evidence>
<evidence type="ECO:0000256" key="3">
    <source>
        <dbReference type="ARBA" id="ARBA00023098"/>
    </source>
</evidence>
<evidence type="ECO:0000313" key="7">
    <source>
        <dbReference type="EMBL" id="RDH44466.1"/>
    </source>
</evidence>
<dbReference type="PROSITE" id="PS51635">
    <property type="entry name" value="PNPLA"/>
    <property type="match status" value="1"/>
</dbReference>
<sequence length="342" mass="37670">MAFSEISNESKPITVSLVLGSGGARGYAHIGVIDELVDRGYQIDCISGCSMGALVGGLYAAGKLEEYREWINSLDYIDVIRLLDVSFNLGGIRGNKVFEVINGMLGDTRIEDLPIPYTAVATDLVAQQEIWFQRGLLQDAIRASIAIPSIFTPVIKGNRFLVDGGVLNPLPIAPTISAHTDIIIAVDLSSNKPDHELPENNKSKKTLSKGKSRGPFDRWFGQLRKRTQSLFENGNKKDDFSSIINETGDNVLKKGMMEIINQSLETMQSSLAQYKIAGYPPDVLVGISRNACRFYEFYRSQELIDLGRMAAKNALDRFEGIETIPKHQGPVVINDDSEDLAI</sequence>
<dbReference type="GO" id="GO:0016042">
    <property type="term" value="P:lipid catabolic process"/>
    <property type="evidence" value="ECO:0007669"/>
    <property type="project" value="UniProtKB-UniRule"/>
</dbReference>
<dbReference type="InterPro" id="IPR002641">
    <property type="entry name" value="PNPLA_dom"/>
</dbReference>
<dbReference type="Pfam" id="PF01734">
    <property type="entry name" value="Patatin"/>
    <property type="match status" value="1"/>
</dbReference>
<name>A0A4P9VNI8_9GAMM</name>
<keyword evidence="3 4" id="KW-0443">Lipid metabolism</keyword>
<evidence type="ECO:0000259" key="6">
    <source>
        <dbReference type="PROSITE" id="PS51635"/>
    </source>
</evidence>
<dbReference type="InterPro" id="IPR016035">
    <property type="entry name" value="Acyl_Trfase/lysoPLipase"/>
</dbReference>
<keyword evidence="1 4" id="KW-0378">Hydrolase</keyword>
<dbReference type="EMBL" id="NDXW01000001">
    <property type="protein sequence ID" value="RDH44466.1"/>
    <property type="molecule type" value="Genomic_DNA"/>
</dbReference>
<dbReference type="AlphaFoldDB" id="A0A4P9VNI8"/>
<dbReference type="Gene3D" id="3.40.1090.10">
    <property type="entry name" value="Cytosolic phospholipase A2 catalytic domain"/>
    <property type="match status" value="2"/>
</dbReference>
<dbReference type="PANTHER" id="PTHR14226">
    <property type="entry name" value="NEUROPATHY TARGET ESTERASE/SWISS CHEESE D.MELANOGASTER"/>
    <property type="match status" value="1"/>
</dbReference>
<evidence type="ECO:0000256" key="4">
    <source>
        <dbReference type="PROSITE-ProRule" id="PRU01161"/>
    </source>
</evidence>
<reference evidence="7 8" key="1">
    <citation type="submission" date="2017-04" db="EMBL/GenBank/DDBJ databases">
        <title>Draft genome sequence of Zooshikella ganghwensis VG4 isolated from Red Sea sediments.</title>
        <authorList>
            <person name="Rehman Z."/>
            <person name="Alam I."/>
            <person name="Kamau A."/>
            <person name="Bajic V."/>
            <person name="Leiknes T."/>
        </authorList>
    </citation>
    <scope>NUCLEOTIDE SEQUENCE [LARGE SCALE GENOMIC DNA]</scope>
    <source>
        <strain evidence="7 8">VG4</strain>
    </source>
</reference>
<accession>A0A4P9VNI8</accession>
<comment type="caution">
    <text evidence="7">The sequence shown here is derived from an EMBL/GenBank/DDBJ whole genome shotgun (WGS) entry which is preliminary data.</text>
</comment>
<keyword evidence="2 4" id="KW-0442">Lipid degradation</keyword>
<feature type="short sequence motif" description="DGA/G" evidence="4">
    <location>
        <begin position="163"/>
        <end position="165"/>
    </location>
</feature>
<evidence type="ECO:0000313" key="8">
    <source>
        <dbReference type="Proteomes" id="UP000257039"/>
    </source>
</evidence>
<dbReference type="GO" id="GO:0016787">
    <property type="term" value="F:hydrolase activity"/>
    <property type="evidence" value="ECO:0007669"/>
    <property type="project" value="UniProtKB-UniRule"/>
</dbReference>
<comment type="caution">
    <text evidence="4">Lacks conserved residue(s) required for the propagation of feature annotation.</text>
</comment>
<organism evidence="7 8">
    <name type="scientific">Zooshikella ganghwensis</name>
    <dbReference type="NCBI Taxonomy" id="202772"/>
    <lineage>
        <taxon>Bacteria</taxon>
        <taxon>Pseudomonadati</taxon>
        <taxon>Pseudomonadota</taxon>
        <taxon>Gammaproteobacteria</taxon>
        <taxon>Oceanospirillales</taxon>
        <taxon>Zooshikellaceae</taxon>
        <taxon>Zooshikella</taxon>
    </lineage>
</organism>
<protein>
    <submittedName>
        <fullName evidence="7">Alpha/beta hydrolase</fullName>
    </submittedName>
</protein>
<dbReference type="Proteomes" id="UP000257039">
    <property type="component" value="Unassembled WGS sequence"/>
</dbReference>
<feature type="short sequence motif" description="GXSXG" evidence="4">
    <location>
        <begin position="48"/>
        <end position="52"/>
    </location>
</feature>
<dbReference type="InterPro" id="IPR050301">
    <property type="entry name" value="NTE"/>
</dbReference>
<feature type="region of interest" description="Disordered" evidence="5">
    <location>
        <begin position="194"/>
        <end position="213"/>
    </location>
</feature>
<dbReference type="PANTHER" id="PTHR14226:SF76">
    <property type="entry name" value="NTE FAMILY PROTEIN RSSA"/>
    <property type="match status" value="1"/>
</dbReference>
<feature type="active site" description="Nucleophile" evidence="4">
    <location>
        <position position="50"/>
    </location>
</feature>
<keyword evidence="8" id="KW-1185">Reference proteome</keyword>
<evidence type="ECO:0000256" key="2">
    <source>
        <dbReference type="ARBA" id="ARBA00022963"/>
    </source>
</evidence>
<feature type="compositionally biased region" description="Basic residues" evidence="5">
    <location>
        <begin position="203"/>
        <end position="212"/>
    </location>
</feature>
<feature type="active site" description="Proton acceptor" evidence="4">
    <location>
        <position position="163"/>
    </location>
</feature>
<feature type="domain" description="PNPLA" evidence="6">
    <location>
        <begin position="17"/>
        <end position="176"/>
    </location>
</feature>
<gene>
    <name evidence="7" type="ORF">B9G39_14035</name>
</gene>
<evidence type="ECO:0000256" key="1">
    <source>
        <dbReference type="ARBA" id="ARBA00022801"/>
    </source>
</evidence>
<proteinExistence type="predicted"/>
<dbReference type="SUPFAM" id="SSF52151">
    <property type="entry name" value="FabD/lysophospholipase-like"/>
    <property type="match status" value="1"/>
</dbReference>
<dbReference type="RefSeq" id="WP_094787617.1">
    <property type="nucleotide sequence ID" value="NZ_JAEVHG010000017.1"/>
</dbReference>